<keyword evidence="3" id="KW-1185">Reference proteome</keyword>
<keyword evidence="1" id="KW-0472">Membrane</keyword>
<dbReference type="Pfam" id="PF04402">
    <property type="entry name" value="SIMPL"/>
    <property type="match status" value="1"/>
</dbReference>
<proteinExistence type="predicted"/>
<dbReference type="eggNOG" id="COG2859">
    <property type="taxonomic scope" value="Bacteria"/>
</dbReference>
<dbReference type="Proteomes" id="UP000010473">
    <property type="component" value="Chromosome"/>
</dbReference>
<dbReference type="PANTHER" id="PTHR34387">
    <property type="entry name" value="SLR1258 PROTEIN"/>
    <property type="match status" value="1"/>
</dbReference>
<feature type="transmembrane region" description="Helical" evidence="1">
    <location>
        <begin position="12"/>
        <end position="31"/>
    </location>
</feature>
<dbReference type="InterPro" id="IPR007497">
    <property type="entry name" value="SIMPL/DUF541"/>
</dbReference>
<keyword evidence="1" id="KW-1133">Transmembrane helix</keyword>
<keyword evidence="1" id="KW-0812">Transmembrane</keyword>
<dbReference type="AlphaFoldDB" id="K9Y071"/>
<evidence type="ECO:0000313" key="3">
    <source>
        <dbReference type="Proteomes" id="UP000010473"/>
    </source>
</evidence>
<dbReference type="Gene3D" id="3.30.70.2970">
    <property type="entry name" value="Protein of unknown function (DUF541), domain 2"/>
    <property type="match status" value="1"/>
</dbReference>
<dbReference type="OrthoDB" id="9785289at2"/>
<dbReference type="RefSeq" id="WP_015195001.1">
    <property type="nucleotide sequence ID" value="NC_019748.1"/>
</dbReference>
<organism evidence="2 3">
    <name type="scientific">Stanieria cyanosphaera (strain ATCC 29371 / PCC 7437)</name>
    <dbReference type="NCBI Taxonomy" id="111780"/>
    <lineage>
        <taxon>Bacteria</taxon>
        <taxon>Bacillati</taxon>
        <taxon>Cyanobacteriota</taxon>
        <taxon>Cyanophyceae</taxon>
        <taxon>Pleurocapsales</taxon>
        <taxon>Dermocarpellaceae</taxon>
        <taxon>Stanieria</taxon>
    </lineage>
</organism>
<evidence type="ECO:0000313" key="2">
    <source>
        <dbReference type="EMBL" id="AFZ37342.1"/>
    </source>
</evidence>
<sequence length="250" mass="27285">MKASSGLEHFPQFFAGLAVLSFSLVVSSFIFSKAISDFKQANDVLVVTGSAKRPIQSDYIILRFSVSSQEPTAQAAYQSLKVQMEKLQAYLQEQQVPNDVLTLSTIQSESIPEITANGSATGAILAYRLIQQLEIRSNEVERYAKLSQQANELINEGINLVVDPPQYLYTKLSQLRVEMVAEATKDAKARAEAISQSTGNQVGPIRSATTGVFQITSRNSTDVSDYGIYDTSSLEKDITAVVSVQFAIAN</sequence>
<evidence type="ECO:0008006" key="4">
    <source>
        <dbReference type="Google" id="ProtNLM"/>
    </source>
</evidence>
<gene>
    <name evidence="2" type="ordered locus">Sta7437_3858</name>
</gene>
<dbReference type="GO" id="GO:0006974">
    <property type="term" value="P:DNA damage response"/>
    <property type="evidence" value="ECO:0007669"/>
    <property type="project" value="TreeGrafter"/>
</dbReference>
<dbReference type="PIRSF" id="PIRSF029033">
    <property type="entry name" value="UCP029033"/>
    <property type="match status" value="1"/>
</dbReference>
<reference evidence="3" key="1">
    <citation type="journal article" date="2013" name="Proc. Natl. Acad. Sci. U.S.A.">
        <title>Improving the coverage of the cyanobacterial phylum using diversity-driven genome sequencing.</title>
        <authorList>
            <person name="Shih P.M."/>
            <person name="Wu D."/>
            <person name="Latifi A."/>
            <person name="Axen S.D."/>
            <person name="Fewer D.P."/>
            <person name="Talla E."/>
            <person name="Calteau A."/>
            <person name="Cai F."/>
            <person name="Tandeau de Marsac N."/>
            <person name="Rippka R."/>
            <person name="Herdman M."/>
            <person name="Sivonen K."/>
            <person name="Coursin T."/>
            <person name="Laurent T."/>
            <person name="Goodwin L."/>
            <person name="Nolan M."/>
            <person name="Davenport K.W."/>
            <person name="Han C.S."/>
            <person name="Rubin E.M."/>
            <person name="Eisen J.A."/>
            <person name="Woyke T."/>
            <person name="Gugger M."/>
            <person name="Kerfeld C.A."/>
        </authorList>
    </citation>
    <scope>NUCLEOTIDE SEQUENCE [LARGE SCALE GENOMIC DNA]</scope>
    <source>
        <strain evidence="3">ATCC 29371 / PCC 7437</strain>
    </source>
</reference>
<dbReference type="EMBL" id="CP003653">
    <property type="protein sequence ID" value="AFZ37342.1"/>
    <property type="molecule type" value="Genomic_DNA"/>
</dbReference>
<dbReference type="PATRIC" id="fig|111780.3.peg.4004"/>
<evidence type="ECO:0000256" key="1">
    <source>
        <dbReference type="SAM" id="Phobius"/>
    </source>
</evidence>
<dbReference type="InterPro" id="IPR016907">
    <property type="entry name" value="UCP029033"/>
</dbReference>
<name>K9Y071_STAC7</name>
<dbReference type="PANTHER" id="PTHR34387:SF2">
    <property type="entry name" value="SLR1258 PROTEIN"/>
    <property type="match status" value="1"/>
</dbReference>
<dbReference type="InterPro" id="IPR052022">
    <property type="entry name" value="26kDa_periplasmic_antigen"/>
</dbReference>
<protein>
    <recommendedName>
        <fullName evidence="4">SIMPL domain-containing protein</fullName>
    </recommendedName>
</protein>
<accession>K9Y071</accession>
<dbReference type="Gene3D" id="3.30.110.170">
    <property type="entry name" value="Protein of unknown function (DUF541), domain 1"/>
    <property type="match status" value="1"/>
</dbReference>
<dbReference type="KEGG" id="scs:Sta7437_3858"/>
<dbReference type="HOGENOM" id="CLU_077423_0_0_3"/>
<dbReference type="STRING" id="111780.Sta7437_3858"/>